<sequence length="125" mass="14318">MIPFLRRNRFLASTPSCFYISIPPHLWGIGNIVSFSILQNRSFSPKVDKFPEYEMPTVTWGVIQGRKEKLVSRVIITDYLKFRNKFGELSSPISKSGNGGLASILPWIGNCRVDERLSARWRRNG</sequence>
<accession>A0A0K9NSR8</accession>
<organism evidence="1 2">
    <name type="scientific">Zostera marina</name>
    <name type="common">Eelgrass</name>
    <dbReference type="NCBI Taxonomy" id="29655"/>
    <lineage>
        <taxon>Eukaryota</taxon>
        <taxon>Viridiplantae</taxon>
        <taxon>Streptophyta</taxon>
        <taxon>Embryophyta</taxon>
        <taxon>Tracheophyta</taxon>
        <taxon>Spermatophyta</taxon>
        <taxon>Magnoliopsida</taxon>
        <taxon>Liliopsida</taxon>
        <taxon>Zosteraceae</taxon>
        <taxon>Zostera</taxon>
    </lineage>
</organism>
<dbReference type="AlphaFoldDB" id="A0A0K9NSR8"/>
<proteinExistence type="predicted"/>
<dbReference type="Proteomes" id="UP000036987">
    <property type="component" value="Unassembled WGS sequence"/>
</dbReference>
<evidence type="ECO:0000313" key="1">
    <source>
        <dbReference type="EMBL" id="KMZ59826.1"/>
    </source>
</evidence>
<protein>
    <submittedName>
        <fullName evidence="1">Uncharacterized protein</fullName>
    </submittedName>
</protein>
<name>A0A0K9NSR8_ZOSMR</name>
<dbReference type="EMBL" id="LFYR01001714">
    <property type="protein sequence ID" value="KMZ59826.1"/>
    <property type="molecule type" value="Genomic_DNA"/>
</dbReference>
<comment type="caution">
    <text evidence="1">The sequence shown here is derived from an EMBL/GenBank/DDBJ whole genome shotgun (WGS) entry which is preliminary data.</text>
</comment>
<gene>
    <name evidence="1" type="ORF">ZOSMA_64G00410</name>
</gene>
<keyword evidence="2" id="KW-1185">Reference proteome</keyword>
<dbReference type="OrthoDB" id="2003361at2759"/>
<evidence type="ECO:0000313" key="2">
    <source>
        <dbReference type="Proteomes" id="UP000036987"/>
    </source>
</evidence>
<reference evidence="2" key="1">
    <citation type="journal article" date="2016" name="Nature">
        <title>The genome of the seagrass Zostera marina reveals angiosperm adaptation to the sea.</title>
        <authorList>
            <person name="Olsen J.L."/>
            <person name="Rouze P."/>
            <person name="Verhelst B."/>
            <person name="Lin Y.-C."/>
            <person name="Bayer T."/>
            <person name="Collen J."/>
            <person name="Dattolo E."/>
            <person name="De Paoli E."/>
            <person name="Dittami S."/>
            <person name="Maumus F."/>
            <person name="Michel G."/>
            <person name="Kersting A."/>
            <person name="Lauritano C."/>
            <person name="Lohaus R."/>
            <person name="Toepel M."/>
            <person name="Tonon T."/>
            <person name="Vanneste K."/>
            <person name="Amirebrahimi M."/>
            <person name="Brakel J."/>
            <person name="Bostroem C."/>
            <person name="Chovatia M."/>
            <person name="Grimwood J."/>
            <person name="Jenkins J.W."/>
            <person name="Jueterbock A."/>
            <person name="Mraz A."/>
            <person name="Stam W.T."/>
            <person name="Tice H."/>
            <person name="Bornberg-Bauer E."/>
            <person name="Green P.J."/>
            <person name="Pearson G.A."/>
            <person name="Procaccini G."/>
            <person name="Duarte C.M."/>
            <person name="Schmutz J."/>
            <person name="Reusch T.B.H."/>
            <person name="Van de Peer Y."/>
        </authorList>
    </citation>
    <scope>NUCLEOTIDE SEQUENCE [LARGE SCALE GENOMIC DNA]</scope>
    <source>
        <strain evidence="2">cv. Finnish</strain>
    </source>
</reference>